<dbReference type="Proteomes" id="UP000199577">
    <property type="component" value="Unassembled WGS sequence"/>
</dbReference>
<dbReference type="AlphaFoldDB" id="A0A1I1ICF4"/>
<gene>
    <name evidence="1" type="ORF">SAMN05421747_10843</name>
</gene>
<evidence type="ECO:0000313" key="1">
    <source>
        <dbReference type="EMBL" id="SFC30920.1"/>
    </source>
</evidence>
<organism evidence="1 2">
    <name type="scientific">Parapedobacter composti</name>
    <dbReference type="NCBI Taxonomy" id="623281"/>
    <lineage>
        <taxon>Bacteria</taxon>
        <taxon>Pseudomonadati</taxon>
        <taxon>Bacteroidota</taxon>
        <taxon>Sphingobacteriia</taxon>
        <taxon>Sphingobacteriales</taxon>
        <taxon>Sphingobacteriaceae</taxon>
        <taxon>Parapedobacter</taxon>
    </lineage>
</organism>
<dbReference type="EMBL" id="FOLL01000008">
    <property type="protein sequence ID" value="SFC30920.1"/>
    <property type="molecule type" value="Genomic_DNA"/>
</dbReference>
<proteinExistence type="predicted"/>
<reference evidence="1 2" key="1">
    <citation type="submission" date="2016-10" db="EMBL/GenBank/DDBJ databases">
        <authorList>
            <person name="de Groot N.N."/>
        </authorList>
    </citation>
    <scope>NUCLEOTIDE SEQUENCE [LARGE SCALE GENOMIC DNA]</scope>
    <source>
        <strain evidence="1 2">DSM 22900</strain>
    </source>
</reference>
<keyword evidence="2" id="KW-1185">Reference proteome</keyword>
<sequence>MQKKKDNRKGTLLKKLNTLHIITTYIFYKFTTVNSISWLSPDGIILFHF</sequence>
<protein>
    <submittedName>
        <fullName evidence="1">Uncharacterized protein</fullName>
    </submittedName>
</protein>
<name>A0A1I1ICF4_9SPHI</name>
<evidence type="ECO:0000313" key="2">
    <source>
        <dbReference type="Proteomes" id="UP000199577"/>
    </source>
</evidence>
<accession>A0A1I1ICF4</accession>